<keyword evidence="3" id="KW-1185">Reference proteome</keyword>
<dbReference type="RefSeq" id="WP_269311308.1">
    <property type="nucleotide sequence ID" value="NZ_CP114052.1"/>
</dbReference>
<organism evidence="2 3">
    <name type="scientific">Peptostreptococcus equinus</name>
    <dbReference type="NCBI Taxonomy" id="3003601"/>
    <lineage>
        <taxon>Bacteria</taxon>
        <taxon>Bacillati</taxon>
        <taxon>Bacillota</taxon>
        <taxon>Clostridia</taxon>
        <taxon>Peptostreptococcales</taxon>
        <taxon>Peptostreptococcaceae</taxon>
        <taxon>Peptostreptococcus</taxon>
    </lineage>
</organism>
<evidence type="ECO:0000313" key="2">
    <source>
        <dbReference type="EMBL" id="WAW15298.1"/>
    </source>
</evidence>
<dbReference type="Pfam" id="PF10076">
    <property type="entry name" value="Phage_Mu_Gp48"/>
    <property type="match status" value="1"/>
</dbReference>
<protein>
    <submittedName>
        <fullName evidence="2">DUF2313 domain-containing protein</fullName>
    </submittedName>
</protein>
<reference evidence="2" key="1">
    <citation type="submission" date="2022-12" db="EMBL/GenBank/DDBJ databases">
        <title>Peptostreptococcus.</title>
        <authorList>
            <person name="Lee S.H."/>
        </authorList>
    </citation>
    <scope>NUCLEOTIDE SEQUENCE</scope>
    <source>
        <strain evidence="2">CBA3647</strain>
    </source>
</reference>
<sequence length="183" mass="21305">MIDLIELYPEHLKNPTIIEILRVLNVQLAEEEEGIENLIKEFNISTATNSLPLWAKFVGIEYNDEIDIEIMRSNILAGLMSNQVTTVKVIKEIAEKYSNGTCEVIENYADYSFIVRFTSTVGIPLKLDEIKKSIDRVKPAHLNYKFEFIYRTWGDIKKLGLTWGQWFALNRTFKELRERSDLL</sequence>
<accession>A0ABY7JPJ9</accession>
<name>A0ABY7JPJ9_9FIRM</name>
<dbReference type="Proteomes" id="UP001164187">
    <property type="component" value="Chromosome"/>
</dbReference>
<dbReference type="EMBL" id="CP114052">
    <property type="protein sequence ID" value="WAW14611.1"/>
    <property type="molecule type" value="Genomic_DNA"/>
</dbReference>
<proteinExistence type="predicted"/>
<gene>
    <name evidence="2" type="ORF">O0R46_02265</name>
    <name evidence="1" type="ORF">O0R46_08410</name>
</gene>
<evidence type="ECO:0000313" key="3">
    <source>
        <dbReference type="Proteomes" id="UP001164187"/>
    </source>
</evidence>
<dbReference type="EMBL" id="CP114052">
    <property type="protein sequence ID" value="WAW15298.1"/>
    <property type="molecule type" value="Genomic_DNA"/>
</dbReference>
<evidence type="ECO:0000313" key="1">
    <source>
        <dbReference type="EMBL" id="WAW14611.1"/>
    </source>
</evidence>
<dbReference type="InterPro" id="IPR018755">
    <property type="entry name" value="Phage_Mu_Gp48"/>
</dbReference>